<feature type="region of interest" description="Disordered" evidence="1">
    <location>
        <begin position="180"/>
        <end position="275"/>
    </location>
</feature>
<evidence type="ECO:0000256" key="1">
    <source>
        <dbReference type="SAM" id="MobiDB-lite"/>
    </source>
</evidence>
<feature type="compositionally biased region" description="Polar residues" evidence="1">
    <location>
        <begin position="200"/>
        <end position="213"/>
    </location>
</feature>
<gene>
    <name evidence="2" type="ORF">M011DRAFT_483814</name>
</gene>
<evidence type="ECO:0000313" key="3">
    <source>
        <dbReference type="Proteomes" id="UP000799440"/>
    </source>
</evidence>
<proteinExistence type="predicted"/>
<accession>A0A6A6VMX4</accession>
<feature type="compositionally biased region" description="Polar residues" evidence="1">
    <location>
        <begin position="98"/>
        <end position="107"/>
    </location>
</feature>
<feature type="compositionally biased region" description="Polar residues" evidence="1">
    <location>
        <begin position="247"/>
        <end position="275"/>
    </location>
</feature>
<feature type="compositionally biased region" description="Polar residues" evidence="1">
    <location>
        <begin position="18"/>
        <end position="29"/>
    </location>
</feature>
<organism evidence="2 3">
    <name type="scientific">Sporormia fimetaria CBS 119925</name>
    <dbReference type="NCBI Taxonomy" id="1340428"/>
    <lineage>
        <taxon>Eukaryota</taxon>
        <taxon>Fungi</taxon>
        <taxon>Dikarya</taxon>
        <taxon>Ascomycota</taxon>
        <taxon>Pezizomycotina</taxon>
        <taxon>Dothideomycetes</taxon>
        <taxon>Pleosporomycetidae</taxon>
        <taxon>Pleosporales</taxon>
        <taxon>Sporormiaceae</taxon>
        <taxon>Sporormia</taxon>
    </lineage>
</organism>
<sequence length="361" mass="39444">MESTSSDVDHTGEMAGRPSTTPPRSSRAANDTGPRSPPNADRQPSAWDPEIWKEMRGAFPVNRDLRELPPSHFREAPPSPASTSSTANTGTIAIHDGQCSSQQTPSVEVTGAGVLRPNKRRRTTPSVDGEAEPTTDDEYSVDMVSLQIQDTPSQQPANMPPSSPTKAMEYWLNEARRLRNKSPLRTQAPGWPEMVRTKPSGKNQSPEPGTTRRSSPKPLEKNTSEPIATHLPSPKPTAKRLPEAATILTTSISEDIPTATTSIRDPSTTNTHSSSASDCIVFDTADTATPSLRVLRHYWPCSTLHPKLANQLPTEKAMWQTSGPLQKVKKHYIGPSVNEALPILIVGKTMWEEHHPVDLVE</sequence>
<reference evidence="2" key="1">
    <citation type="journal article" date="2020" name="Stud. Mycol.">
        <title>101 Dothideomycetes genomes: a test case for predicting lifestyles and emergence of pathogens.</title>
        <authorList>
            <person name="Haridas S."/>
            <person name="Albert R."/>
            <person name="Binder M."/>
            <person name="Bloem J."/>
            <person name="Labutti K."/>
            <person name="Salamov A."/>
            <person name="Andreopoulos B."/>
            <person name="Baker S."/>
            <person name="Barry K."/>
            <person name="Bills G."/>
            <person name="Bluhm B."/>
            <person name="Cannon C."/>
            <person name="Castanera R."/>
            <person name="Culley D."/>
            <person name="Daum C."/>
            <person name="Ezra D."/>
            <person name="Gonzalez J."/>
            <person name="Henrissat B."/>
            <person name="Kuo A."/>
            <person name="Liang C."/>
            <person name="Lipzen A."/>
            <person name="Lutzoni F."/>
            <person name="Magnuson J."/>
            <person name="Mondo S."/>
            <person name="Nolan M."/>
            <person name="Ohm R."/>
            <person name="Pangilinan J."/>
            <person name="Park H.-J."/>
            <person name="Ramirez L."/>
            <person name="Alfaro M."/>
            <person name="Sun H."/>
            <person name="Tritt A."/>
            <person name="Yoshinaga Y."/>
            <person name="Zwiers L.-H."/>
            <person name="Turgeon B."/>
            <person name="Goodwin S."/>
            <person name="Spatafora J."/>
            <person name="Crous P."/>
            <person name="Grigoriev I."/>
        </authorList>
    </citation>
    <scope>NUCLEOTIDE SEQUENCE</scope>
    <source>
        <strain evidence="2">CBS 119925</strain>
    </source>
</reference>
<keyword evidence="3" id="KW-1185">Reference proteome</keyword>
<name>A0A6A6VMX4_9PLEO</name>
<dbReference type="Proteomes" id="UP000799440">
    <property type="component" value="Unassembled WGS sequence"/>
</dbReference>
<evidence type="ECO:0000313" key="2">
    <source>
        <dbReference type="EMBL" id="KAF2750910.1"/>
    </source>
</evidence>
<feature type="compositionally biased region" description="Basic and acidic residues" evidence="1">
    <location>
        <begin position="63"/>
        <end position="75"/>
    </location>
</feature>
<protein>
    <submittedName>
        <fullName evidence="2">Uncharacterized protein</fullName>
    </submittedName>
</protein>
<dbReference type="EMBL" id="MU006563">
    <property type="protein sequence ID" value="KAF2750910.1"/>
    <property type="molecule type" value="Genomic_DNA"/>
</dbReference>
<feature type="region of interest" description="Disordered" evidence="1">
    <location>
        <begin position="1"/>
        <end position="137"/>
    </location>
</feature>
<dbReference type="AlphaFoldDB" id="A0A6A6VMX4"/>